<keyword evidence="7" id="KW-1090">Inhibition of host innate immune response by virus</keyword>
<dbReference type="GO" id="GO:0019888">
    <property type="term" value="F:protein phosphatase regulator activity"/>
    <property type="evidence" value="ECO:0007669"/>
    <property type="project" value="TreeGrafter"/>
</dbReference>
<evidence type="ECO:0000256" key="2">
    <source>
        <dbReference type="ARBA" id="ARBA00007512"/>
    </source>
</evidence>
<dbReference type="GO" id="GO:0000164">
    <property type="term" value="C:protein phosphatase type 1 complex"/>
    <property type="evidence" value="ECO:0007669"/>
    <property type="project" value="TreeGrafter"/>
</dbReference>
<dbReference type="InterPro" id="IPR051254">
    <property type="entry name" value="PPP1R15"/>
</dbReference>
<accession>A0AAD9KBH2</accession>
<keyword evidence="9" id="KW-0426">Late protein</keyword>
<evidence type="ECO:0000256" key="11">
    <source>
        <dbReference type="ARBA" id="ARBA00023280"/>
    </source>
</evidence>
<evidence type="ECO:0000256" key="3">
    <source>
        <dbReference type="ARBA" id="ARBA00010161"/>
    </source>
</evidence>
<comment type="similarity">
    <text evidence="3">Belongs to the PPP1R15 family.</text>
</comment>
<evidence type="ECO:0000259" key="13">
    <source>
        <dbReference type="Pfam" id="PF10488"/>
    </source>
</evidence>
<evidence type="ECO:0000313" key="14">
    <source>
        <dbReference type="EMBL" id="KAK2168126.1"/>
    </source>
</evidence>
<dbReference type="InterPro" id="IPR019523">
    <property type="entry name" value="Prot_Pase1_reg-su15A/B_C"/>
</dbReference>
<dbReference type="PANTHER" id="PTHR16489:SF12">
    <property type="entry name" value="GH11727P"/>
    <property type="match status" value="1"/>
</dbReference>
<keyword evidence="11" id="KW-0899">Viral immunoevasion</keyword>
<comment type="caution">
    <text evidence="14">The sequence shown here is derived from an EMBL/GenBank/DDBJ whole genome shotgun (WGS) entry which is preliminary data.</text>
</comment>
<name>A0AAD9KBH2_9ANNE</name>
<feature type="domain" description="Protein phosphatase 1 regulatory subunit 15A/B C-terminal" evidence="13">
    <location>
        <begin position="484"/>
        <end position="525"/>
    </location>
</feature>
<evidence type="ECO:0000256" key="7">
    <source>
        <dbReference type="ARBA" id="ARBA00022632"/>
    </source>
</evidence>
<dbReference type="GO" id="GO:0051246">
    <property type="term" value="P:regulation of protein metabolic process"/>
    <property type="evidence" value="ECO:0007669"/>
    <property type="project" value="UniProtKB-ARBA"/>
</dbReference>
<comment type="function">
    <text evidence="1">Interacts with the host phosphatase PP1 catalytic subunit (PPP1CB) and recruits it to dephosphorylate EIF2S1/eIF2alpha and therefore restores the host translation that has been shut-down by the host. Also inhibits the EIF2S1/eIF2alpha-ATF4-DDIT3/CHOP pathway.</text>
</comment>
<comment type="subunit">
    <text evidence="4">Interacts (via C-terminus) with host PPP1CB.</text>
</comment>
<keyword evidence="6" id="KW-0945">Host-virus interaction</keyword>
<evidence type="ECO:0000313" key="15">
    <source>
        <dbReference type="Proteomes" id="UP001208570"/>
    </source>
</evidence>
<keyword evidence="10" id="KW-0922">Interferon antiviral system evasion</keyword>
<dbReference type="Proteomes" id="UP001208570">
    <property type="component" value="Unassembled WGS sequence"/>
</dbReference>
<protein>
    <recommendedName>
        <fullName evidence="5">Protein DP71L</fullName>
    </recommendedName>
    <alternativeName>
        <fullName evidence="12">MyD116 homolog</fullName>
    </alternativeName>
</protein>
<dbReference type="AlphaFoldDB" id="A0AAD9KBH2"/>
<keyword evidence="8" id="KW-1114">Inhibition of host interferon signaling pathway by virus</keyword>
<evidence type="ECO:0000256" key="4">
    <source>
        <dbReference type="ARBA" id="ARBA00011204"/>
    </source>
</evidence>
<keyword evidence="15" id="KW-1185">Reference proteome</keyword>
<dbReference type="GO" id="GO:0005783">
    <property type="term" value="C:endoplasmic reticulum"/>
    <property type="evidence" value="ECO:0007669"/>
    <property type="project" value="TreeGrafter"/>
</dbReference>
<organism evidence="14 15">
    <name type="scientific">Paralvinella palmiformis</name>
    <dbReference type="NCBI Taxonomy" id="53620"/>
    <lineage>
        <taxon>Eukaryota</taxon>
        <taxon>Metazoa</taxon>
        <taxon>Spiralia</taxon>
        <taxon>Lophotrochozoa</taxon>
        <taxon>Annelida</taxon>
        <taxon>Polychaeta</taxon>
        <taxon>Sedentaria</taxon>
        <taxon>Canalipalpata</taxon>
        <taxon>Terebellida</taxon>
        <taxon>Terebelliformia</taxon>
        <taxon>Alvinellidae</taxon>
        <taxon>Paralvinella</taxon>
    </lineage>
</organism>
<comment type="similarity">
    <text evidence="2">Belongs to the asfivirus DP71L family.</text>
</comment>
<proteinExistence type="inferred from homology"/>
<evidence type="ECO:0000256" key="10">
    <source>
        <dbReference type="ARBA" id="ARBA00023258"/>
    </source>
</evidence>
<evidence type="ECO:0000256" key="12">
    <source>
        <dbReference type="ARBA" id="ARBA00031298"/>
    </source>
</evidence>
<reference evidence="14" key="1">
    <citation type="journal article" date="2023" name="Mol. Biol. Evol.">
        <title>Third-Generation Sequencing Reveals the Adaptive Role of the Epigenome in Three Deep-Sea Polychaetes.</title>
        <authorList>
            <person name="Perez M."/>
            <person name="Aroh O."/>
            <person name="Sun Y."/>
            <person name="Lan Y."/>
            <person name="Juniper S.K."/>
            <person name="Young C.R."/>
            <person name="Angers B."/>
            <person name="Qian P.Y."/>
        </authorList>
    </citation>
    <scope>NUCLEOTIDE SEQUENCE</scope>
    <source>
        <strain evidence="14">P08H-3</strain>
    </source>
</reference>
<dbReference type="PANTHER" id="PTHR16489">
    <property type="entry name" value="GH11727P"/>
    <property type="match status" value="1"/>
</dbReference>
<dbReference type="GO" id="GO:0039502">
    <property type="term" value="P:symbiont-mediated suppression of host type I interferon-mediated signaling pathway"/>
    <property type="evidence" value="ECO:0007669"/>
    <property type="project" value="UniProtKB-KW"/>
</dbReference>
<evidence type="ECO:0000256" key="6">
    <source>
        <dbReference type="ARBA" id="ARBA00022581"/>
    </source>
</evidence>
<evidence type="ECO:0000256" key="9">
    <source>
        <dbReference type="ARBA" id="ARBA00022921"/>
    </source>
</evidence>
<dbReference type="GO" id="GO:0034976">
    <property type="term" value="P:response to endoplasmic reticulum stress"/>
    <property type="evidence" value="ECO:0007669"/>
    <property type="project" value="TreeGrafter"/>
</dbReference>
<evidence type="ECO:0000256" key="8">
    <source>
        <dbReference type="ARBA" id="ARBA00022830"/>
    </source>
</evidence>
<evidence type="ECO:0000256" key="1">
    <source>
        <dbReference type="ARBA" id="ARBA00003756"/>
    </source>
</evidence>
<evidence type="ECO:0000256" key="5">
    <source>
        <dbReference type="ARBA" id="ARBA00019072"/>
    </source>
</evidence>
<gene>
    <name evidence="14" type="ORF">LSH36_20g08031</name>
</gene>
<dbReference type="EMBL" id="JAODUP010000020">
    <property type="protein sequence ID" value="KAK2168126.1"/>
    <property type="molecule type" value="Genomic_DNA"/>
</dbReference>
<sequence length="535" mass="59590">MIKGFFMQLEQEFKLGYNGAKMTPETKTSQSSFVSGSLFATFAKSALLPSSHVKSAFCEPGNSITPLLHIGGPEELFGVNDDPAPFSWATSTMENNPITKSKNILTGILSNCFAHGTCSPELKRYSIDSLNNNNWLKRLTEQQLIVDRTNSINIVQHSSMFSSKIPMTSIINKACSVEGGGAEPVVESTGGAYLCSISERVTDICQNGAPSEFKTSGSASDHLCVEKELADYASSHSCDRQERVVLPKTMCVCSNRKKKTRPSSKKRNRRKRQCCVEDHVVASSMEGELPGEFTRESDTSDDSDVLSFVIDFTGGMDLNENRFSTSQRAASSPTLDRLSLFISAGDVFDTDDSDIEDFIKFCDDEVDLGMSDTSSFLMSPLSSSESFHTEFDCLSPLMLRIPGNQSSLPSDELFESRSDSDDESVFVDLEMKKLLDEANNKWEESYGHIHIDQISGPSKVQFPSEESSLLTVFELSPDEVDAYREARIGKWEELARDRQRFKDRITETERAIGYCLQPIHREKMHRLLHKQNAVI</sequence>
<dbReference type="Pfam" id="PF10488">
    <property type="entry name" value="PP1c_bdg"/>
    <property type="match status" value="1"/>
</dbReference>